<keyword evidence="1" id="KW-0175">Coiled coil</keyword>
<feature type="coiled-coil region" evidence="1">
    <location>
        <begin position="117"/>
        <end position="151"/>
    </location>
</feature>
<keyword evidence="3" id="KW-1185">Reference proteome</keyword>
<evidence type="ECO:0000313" key="2">
    <source>
        <dbReference type="EMBL" id="KXA99270.1"/>
    </source>
</evidence>
<evidence type="ECO:0000256" key="1">
    <source>
        <dbReference type="SAM" id="Coils"/>
    </source>
</evidence>
<gene>
    <name evidence="2" type="ORF">AKJ41_05685</name>
</gene>
<dbReference type="EMBL" id="LHXV01000098">
    <property type="protein sequence ID" value="KXA99270.1"/>
    <property type="molecule type" value="Genomic_DNA"/>
</dbReference>
<proteinExistence type="predicted"/>
<organism evidence="2 3">
    <name type="scientific">candidate division MSBL1 archaeon SCGC-AAA259O05</name>
    <dbReference type="NCBI Taxonomy" id="1698271"/>
    <lineage>
        <taxon>Archaea</taxon>
        <taxon>Methanobacteriati</taxon>
        <taxon>Methanobacteriota</taxon>
        <taxon>candidate division MSBL1</taxon>
    </lineage>
</organism>
<reference evidence="2 3" key="1">
    <citation type="journal article" date="2016" name="Sci. Rep.">
        <title>Metabolic traits of an uncultured archaeal lineage -MSBL1- from brine pools of the Red Sea.</title>
        <authorList>
            <person name="Mwirichia R."/>
            <person name="Alam I."/>
            <person name="Rashid M."/>
            <person name="Vinu M."/>
            <person name="Ba-Alawi W."/>
            <person name="Anthony Kamau A."/>
            <person name="Kamanda Ngugi D."/>
            <person name="Goker M."/>
            <person name="Klenk H.P."/>
            <person name="Bajic V."/>
            <person name="Stingl U."/>
        </authorList>
    </citation>
    <scope>NUCLEOTIDE SEQUENCE [LARGE SCALE GENOMIC DNA]</scope>
    <source>
        <strain evidence="2">SCGC-AAA259O05</strain>
    </source>
</reference>
<protein>
    <submittedName>
        <fullName evidence="2">Uncharacterized protein</fullName>
    </submittedName>
</protein>
<sequence>MKENLEKAKEETKTLLQQLLTADDVVRIRYHKGELSREKASKFGGSIAVVVDGIVLEALKSKEIAEAIAPVLLDKIENGWGHPLPFTHILQILAYRHQLEIDGEAQDVTEILDPYDQLKARMDLDNIEEQKAELEKEVEEKIKQYKEKSEENLMFG</sequence>
<name>A0A133UYJ0_9EURY</name>
<dbReference type="AlphaFoldDB" id="A0A133UYJ0"/>
<comment type="caution">
    <text evidence="2">The sequence shown here is derived from an EMBL/GenBank/DDBJ whole genome shotgun (WGS) entry which is preliminary data.</text>
</comment>
<evidence type="ECO:0000313" key="3">
    <source>
        <dbReference type="Proteomes" id="UP000070344"/>
    </source>
</evidence>
<dbReference type="Proteomes" id="UP000070344">
    <property type="component" value="Unassembled WGS sequence"/>
</dbReference>
<accession>A0A133UYJ0</accession>